<keyword evidence="4" id="KW-1185">Reference proteome</keyword>
<keyword evidence="1" id="KW-1133">Transmembrane helix</keyword>
<feature type="transmembrane region" description="Helical" evidence="1">
    <location>
        <begin position="189"/>
        <end position="206"/>
    </location>
</feature>
<evidence type="ECO:0000313" key="4">
    <source>
        <dbReference type="Proteomes" id="UP000694398"/>
    </source>
</evidence>
<dbReference type="AlphaFoldDB" id="A0A8C2UWB8"/>
<sequence>IRPPSPADPAMAAPGGRPVASLLVLVALAFLHGALAQPHRDFAPPGQQKKEASADPLTQLGRALRATLDSWLGRENMHLVSETLSQVTWAVSSAISVAFFALSGIAAQLLNALGLDGDHLTQGWKLSPGQVQTFLLWGAGALVVYWLLSLLLGLLLALLGRILGGLKLVAFLAGFVALVRSVPDPSTRALLLLALLTLYALLSRLTGSRASGARLEAKVRGLERQVEELRWRQKRAARGPRSAEEE</sequence>
<reference evidence="3" key="1">
    <citation type="submission" date="2025-08" db="UniProtKB">
        <authorList>
            <consortium name="Ensembl"/>
        </authorList>
    </citation>
    <scope>IDENTIFICATION</scope>
</reference>
<accession>A0A8C2UWB8</accession>
<dbReference type="GO" id="GO:0042771">
    <property type="term" value="P:intrinsic apoptotic signaling pathway in response to DNA damage by p53 class mediator"/>
    <property type="evidence" value="ECO:0007669"/>
    <property type="project" value="Ensembl"/>
</dbReference>
<keyword evidence="2" id="KW-0732">Signal</keyword>
<evidence type="ECO:0000313" key="3">
    <source>
        <dbReference type="Ensembl" id="ENSCLAP00000005753.1"/>
    </source>
</evidence>
<feature type="transmembrane region" description="Helical" evidence="1">
    <location>
        <begin position="87"/>
        <end position="113"/>
    </location>
</feature>
<keyword evidence="1" id="KW-0472">Membrane</keyword>
<protein>
    <submittedName>
        <fullName evidence="3">Transmembrane protein 109</fullName>
    </submittedName>
</protein>
<proteinExistence type="predicted"/>
<name>A0A8C2UWB8_CHILA</name>
<dbReference type="PANTHER" id="PTHR14550">
    <property type="entry name" value="TRANSMEMBRANE PROTEIN 109"/>
    <property type="match status" value="1"/>
</dbReference>
<evidence type="ECO:0000256" key="1">
    <source>
        <dbReference type="SAM" id="Phobius"/>
    </source>
</evidence>
<feature type="chain" id="PRO_5034837813" evidence="2">
    <location>
        <begin position="37"/>
        <end position="246"/>
    </location>
</feature>
<feature type="transmembrane region" description="Helical" evidence="1">
    <location>
        <begin position="162"/>
        <end position="182"/>
    </location>
</feature>
<feature type="transmembrane region" description="Helical" evidence="1">
    <location>
        <begin position="134"/>
        <end position="156"/>
    </location>
</feature>
<dbReference type="Pfam" id="PF14965">
    <property type="entry name" value="BRI3BP"/>
    <property type="match status" value="1"/>
</dbReference>
<dbReference type="Ensembl" id="ENSCLAT00000005854.1">
    <property type="protein sequence ID" value="ENSCLAP00000005753.1"/>
    <property type="gene ID" value="ENSCLAG00000004077.1"/>
</dbReference>
<dbReference type="GO" id="GO:0043069">
    <property type="term" value="P:negative regulation of programmed cell death"/>
    <property type="evidence" value="ECO:0007669"/>
    <property type="project" value="Ensembl"/>
</dbReference>
<keyword evidence="1" id="KW-0812">Transmembrane</keyword>
<dbReference type="GeneTree" id="ENSGT00390000015704"/>
<dbReference type="PANTHER" id="PTHR14550:SF2">
    <property type="entry name" value="TRANSMEMBRANE PROTEIN 109"/>
    <property type="match status" value="1"/>
</dbReference>
<dbReference type="GO" id="GO:0071480">
    <property type="term" value="P:cellular response to gamma radiation"/>
    <property type="evidence" value="ECO:0007669"/>
    <property type="project" value="Ensembl"/>
</dbReference>
<dbReference type="Proteomes" id="UP000694398">
    <property type="component" value="Unassembled WGS sequence"/>
</dbReference>
<reference evidence="3" key="2">
    <citation type="submission" date="2025-09" db="UniProtKB">
        <authorList>
            <consortium name="Ensembl"/>
        </authorList>
    </citation>
    <scope>IDENTIFICATION</scope>
</reference>
<feature type="signal peptide" evidence="2">
    <location>
        <begin position="1"/>
        <end position="36"/>
    </location>
</feature>
<gene>
    <name evidence="3" type="primary">TMEM109</name>
</gene>
<evidence type="ECO:0000256" key="2">
    <source>
        <dbReference type="SAM" id="SignalP"/>
    </source>
</evidence>
<organism evidence="3 4">
    <name type="scientific">Chinchilla lanigera</name>
    <name type="common">Long-tailed chinchilla</name>
    <name type="synonym">Chinchilla villidera</name>
    <dbReference type="NCBI Taxonomy" id="34839"/>
    <lineage>
        <taxon>Eukaryota</taxon>
        <taxon>Metazoa</taxon>
        <taxon>Chordata</taxon>
        <taxon>Craniata</taxon>
        <taxon>Vertebrata</taxon>
        <taxon>Euteleostomi</taxon>
        <taxon>Mammalia</taxon>
        <taxon>Eutheria</taxon>
        <taxon>Euarchontoglires</taxon>
        <taxon>Glires</taxon>
        <taxon>Rodentia</taxon>
        <taxon>Hystricomorpha</taxon>
        <taxon>Chinchillidae</taxon>
        <taxon>Chinchilla</taxon>
    </lineage>
</organism>
<dbReference type="InterPro" id="IPR039492">
    <property type="entry name" value="TMEM109"/>
</dbReference>